<sequence>MATGCGWVSCRSSVASLDQNRGARAKANTIMAFSKASGIQREEIKRLFCPNPRRHARTCTNRVAPSAAMRARFAVDVKFGCKEEALHHLASWASEVGCVPEADVRILAGSIGCGQSSRAELEFDLAEGSVEGFLHTVGGSQHRSWERRLAPYTSEKSDGPTWQLYHLNPLASKPSPDTEAHQGRGENVRTRNHTATQEQGESQGREKEIGRKPLDLGLTMLTDPVEIEKLLAQDADLDREIQQQNAQGRKRNNVQGEVKLRLSSEISPTPAEAATSEGGTATLTAPQNETAASELDTRWEEIRSTLLPGQRLARDWKGDPMVINPGDVVPGF</sequence>
<proteinExistence type="predicted"/>
<feature type="compositionally biased region" description="Basic and acidic residues" evidence="1">
    <location>
        <begin position="176"/>
        <end position="189"/>
    </location>
</feature>
<feature type="region of interest" description="Disordered" evidence="1">
    <location>
        <begin position="263"/>
        <end position="297"/>
    </location>
</feature>
<accession>A0A7S0N6W2</accession>
<dbReference type="AlphaFoldDB" id="A0A7S0N6W2"/>
<feature type="region of interest" description="Disordered" evidence="1">
    <location>
        <begin position="168"/>
        <end position="214"/>
    </location>
</feature>
<organism evidence="2">
    <name type="scientific">Pyramimonas obovata</name>
    <dbReference type="NCBI Taxonomy" id="1411642"/>
    <lineage>
        <taxon>Eukaryota</taxon>
        <taxon>Viridiplantae</taxon>
        <taxon>Chlorophyta</taxon>
        <taxon>Pyramimonadophyceae</taxon>
        <taxon>Pyramimonadales</taxon>
        <taxon>Pyramimonadaceae</taxon>
        <taxon>Pyramimonas</taxon>
        <taxon>Pyramimonas incertae sedis</taxon>
    </lineage>
</organism>
<feature type="compositionally biased region" description="Polar residues" evidence="1">
    <location>
        <begin position="193"/>
        <end position="202"/>
    </location>
</feature>
<dbReference type="EMBL" id="HBFA01013476">
    <property type="protein sequence ID" value="CAD8661917.1"/>
    <property type="molecule type" value="Transcribed_RNA"/>
</dbReference>
<evidence type="ECO:0000256" key="1">
    <source>
        <dbReference type="SAM" id="MobiDB-lite"/>
    </source>
</evidence>
<feature type="compositionally biased region" description="Low complexity" evidence="1">
    <location>
        <begin position="269"/>
        <end position="285"/>
    </location>
</feature>
<feature type="compositionally biased region" description="Basic and acidic residues" evidence="1">
    <location>
        <begin position="203"/>
        <end position="214"/>
    </location>
</feature>
<name>A0A7S0N6W2_9CHLO</name>
<reference evidence="2" key="1">
    <citation type="submission" date="2021-01" db="EMBL/GenBank/DDBJ databases">
        <authorList>
            <person name="Corre E."/>
            <person name="Pelletier E."/>
            <person name="Niang G."/>
            <person name="Scheremetjew M."/>
            <person name="Finn R."/>
            <person name="Kale V."/>
            <person name="Holt S."/>
            <person name="Cochrane G."/>
            <person name="Meng A."/>
            <person name="Brown T."/>
            <person name="Cohen L."/>
        </authorList>
    </citation>
    <scope>NUCLEOTIDE SEQUENCE</scope>
    <source>
        <strain evidence="2">CCMP722</strain>
    </source>
</reference>
<protein>
    <submittedName>
        <fullName evidence="2">Uncharacterized protein</fullName>
    </submittedName>
</protein>
<evidence type="ECO:0000313" key="2">
    <source>
        <dbReference type="EMBL" id="CAD8661917.1"/>
    </source>
</evidence>
<gene>
    <name evidence="2" type="ORF">POBO1169_LOCUS7010</name>
</gene>